<dbReference type="VEuPathDB" id="FungiDB:Z518_08155"/>
<evidence type="ECO:0000313" key="2">
    <source>
        <dbReference type="EMBL" id="KIX02216.1"/>
    </source>
</evidence>
<dbReference type="GeneID" id="25296226"/>
<keyword evidence="1" id="KW-0472">Membrane</keyword>
<dbReference type="STRING" id="1442369.A0A0D2IG18"/>
<feature type="transmembrane region" description="Helical" evidence="1">
    <location>
        <begin position="82"/>
        <end position="102"/>
    </location>
</feature>
<feature type="transmembrane region" description="Helical" evidence="1">
    <location>
        <begin position="22"/>
        <end position="42"/>
    </location>
</feature>
<evidence type="ECO:0000256" key="1">
    <source>
        <dbReference type="SAM" id="Phobius"/>
    </source>
</evidence>
<accession>A0A0D2IG18</accession>
<organism evidence="2 3">
    <name type="scientific">Rhinocladiella mackenziei CBS 650.93</name>
    <dbReference type="NCBI Taxonomy" id="1442369"/>
    <lineage>
        <taxon>Eukaryota</taxon>
        <taxon>Fungi</taxon>
        <taxon>Dikarya</taxon>
        <taxon>Ascomycota</taxon>
        <taxon>Pezizomycotina</taxon>
        <taxon>Eurotiomycetes</taxon>
        <taxon>Chaetothyriomycetidae</taxon>
        <taxon>Chaetothyriales</taxon>
        <taxon>Herpotrichiellaceae</taxon>
        <taxon>Rhinocladiella</taxon>
    </lineage>
</organism>
<keyword evidence="3" id="KW-1185">Reference proteome</keyword>
<dbReference type="EMBL" id="KN847480">
    <property type="protein sequence ID" value="KIX02216.1"/>
    <property type="molecule type" value="Genomic_DNA"/>
</dbReference>
<dbReference type="Proteomes" id="UP000053617">
    <property type="component" value="Unassembled WGS sequence"/>
</dbReference>
<evidence type="ECO:0000313" key="3">
    <source>
        <dbReference type="Proteomes" id="UP000053617"/>
    </source>
</evidence>
<keyword evidence="1" id="KW-1133">Transmembrane helix</keyword>
<dbReference type="OrthoDB" id="4134168at2759"/>
<name>A0A0D2IG18_9EURO</name>
<dbReference type="HOGENOM" id="CLU_079951_2_0_1"/>
<sequence length="178" mass="20686">MTRTWNPHNMEANTLCWLSRCFYVFESICAGIVLGINSWYLSHYNDTPVYPEARLIYTEIIAGIAIPLANLLAWLYNCFPKFLMLVNLFFSLAFFSAFGALIEFDCDENWAGWRREMGPDYRAFWRATEAFCFIGAFFWLCSAFFAWFTPSCQATNTHTFLHHKRQSTESSTAPVEQV</sequence>
<dbReference type="RefSeq" id="XP_013269352.1">
    <property type="nucleotide sequence ID" value="XM_013413898.1"/>
</dbReference>
<dbReference type="PANTHER" id="PTHR39608">
    <property type="entry name" value="INTEGRAL MEMBRANE PROTEIN (AFU_ORTHOLOGUE AFUA_5G08640)"/>
    <property type="match status" value="1"/>
</dbReference>
<gene>
    <name evidence="2" type="ORF">Z518_08155</name>
</gene>
<dbReference type="PANTHER" id="PTHR39608:SF2">
    <property type="entry name" value="MARVEL DOMAIN-CONTAINING PROTEIN"/>
    <property type="match status" value="1"/>
</dbReference>
<proteinExistence type="predicted"/>
<feature type="transmembrane region" description="Helical" evidence="1">
    <location>
        <begin position="54"/>
        <end position="76"/>
    </location>
</feature>
<dbReference type="AlphaFoldDB" id="A0A0D2IG18"/>
<protein>
    <submittedName>
        <fullName evidence="2">Rhinocladiella mackenziei CBS 650.93 unplaced genomic scaffold supercont1.6, whole genome shotgun sequence</fullName>
    </submittedName>
</protein>
<feature type="transmembrane region" description="Helical" evidence="1">
    <location>
        <begin position="123"/>
        <end position="148"/>
    </location>
</feature>
<keyword evidence="1" id="KW-0812">Transmembrane</keyword>
<reference evidence="2 3" key="1">
    <citation type="submission" date="2015-01" db="EMBL/GenBank/DDBJ databases">
        <title>The Genome Sequence of Rhinocladiella mackenzie CBS 650.93.</title>
        <authorList>
            <consortium name="The Broad Institute Genomics Platform"/>
            <person name="Cuomo C."/>
            <person name="de Hoog S."/>
            <person name="Gorbushina A."/>
            <person name="Stielow B."/>
            <person name="Teixiera M."/>
            <person name="Abouelleil A."/>
            <person name="Chapman S.B."/>
            <person name="Priest M."/>
            <person name="Young S.K."/>
            <person name="Wortman J."/>
            <person name="Nusbaum C."/>
            <person name="Birren B."/>
        </authorList>
    </citation>
    <scope>NUCLEOTIDE SEQUENCE [LARGE SCALE GENOMIC DNA]</scope>
    <source>
        <strain evidence="2 3">CBS 650.93</strain>
    </source>
</reference>